<comment type="caution">
    <text evidence="4">The sequence shown here is derived from an EMBL/GenBank/DDBJ whole genome shotgun (WGS) entry which is preliminary data.</text>
</comment>
<evidence type="ECO:0000256" key="3">
    <source>
        <dbReference type="SAM" id="SignalP"/>
    </source>
</evidence>
<reference evidence="4 5" key="1">
    <citation type="submission" date="2016-03" db="EMBL/GenBank/DDBJ databases">
        <title>Microsymbionts genomes from the relict species Vavilovia formosa (Stev.) Fed.</title>
        <authorList>
            <person name="Kopat V."/>
            <person name="Chirak E."/>
            <person name="Kimeklis A."/>
            <person name="Andronov E."/>
        </authorList>
    </citation>
    <scope>NUCLEOTIDE SEQUENCE [LARGE SCALE GENOMIC DNA]</scope>
    <source>
        <strain evidence="4 5">Vaf07</strain>
    </source>
</reference>
<feature type="region of interest" description="Disordered" evidence="1">
    <location>
        <begin position="30"/>
        <end position="102"/>
    </location>
</feature>
<name>A0A161QXE9_9BRAD</name>
<evidence type="ECO:0000256" key="1">
    <source>
        <dbReference type="SAM" id="MobiDB-lite"/>
    </source>
</evidence>
<keyword evidence="3" id="KW-0732">Signal</keyword>
<evidence type="ECO:0000313" key="5">
    <source>
        <dbReference type="Proteomes" id="UP000076574"/>
    </source>
</evidence>
<proteinExistence type="predicted"/>
<keyword evidence="2" id="KW-1133">Transmembrane helix</keyword>
<keyword evidence="2" id="KW-0472">Membrane</keyword>
<gene>
    <name evidence="4" type="ORF">A4A58_17550</name>
</gene>
<dbReference type="EMBL" id="LVYV01000055">
    <property type="protein sequence ID" value="KZD20551.1"/>
    <property type="molecule type" value="Genomic_DNA"/>
</dbReference>
<evidence type="ECO:0000313" key="4">
    <source>
        <dbReference type="EMBL" id="KZD20551.1"/>
    </source>
</evidence>
<feature type="transmembrane region" description="Helical" evidence="2">
    <location>
        <begin position="204"/>
        <end position="226"/>
    </location>
</feature>
<dbReference type="Proteomes" id="UP000076574">
    <property type="component" value="Unassembled WGS sequence"/>
</dbReference>
<keyword evidence="5" id="KW-1185">Reference proteome</keyword>
<protein>
    <submittedName>
        <fullName evidence="4">Uncharacterized protein</fullName>
    </submittedName>
</protein>
<dbReference type="AlphaFoldDB" id="A0A161QXE9"/>
<keyword evidence="2" id="KW-0812">Transmembrane</keyword>
<feature type="chain" id="PRO_5007826294" evidence="3">
    <location>
        <begin position="28"/>
        <end position="227"/>
    </location>
</feature>
<sequence length="227" mass="23299">MNIRASGRAALVIAAGLWICTSAPLHATENDAPASEPAAAVGSAVDTSAEPAAKATKHRSARKSETKSRKSDRQATKASKKSADEDTAKMEDAKPGSSDTAIPSLVANANAQWPSETAATNTYNMSSQAGSALGQIGGQQEQPATTLPDSGASNAQLVAADQLNDLDRAISNDKPPLTLAKATIDTPAPEVASENSTTWDKTSLVGKIFIAFGGLLTMASAARMFMA</sequence>
<dbReference type="OrthoDB" id="8141590at2"/>
<dbReference type="RefSeq" id="WP_068738062.1">
    <property type="nucleotide sequence ID" value="NZ_LVYV01000055.1"/>
</dbReference>
<evidence type="ECO:0000256" key="2">
    <source>
        <dbReference type="SAM" id="Phobius"/>
    </source>
</evidence>
<feature type="signal peptide" evidence="3">
    <location>
        <begin position="1"/>
        <end position="27"/>
    </location>
</feature>
<organism evidence="4 5">
    <name type="scientific">Tardiphaga robiniae</name>
    <dbReference type="NCBI Taxonomy" id="943830"/>
    <lineage>
        <taxon>Bacteria</taxon>
        <taxon>Pseudomonadati</taxon>
        <taxon>Pseudomonadota</taxon>
        <taxon>Alphaproteobacteria</taxon>
        <taxon>Hyphomicrobiales</taxon>
        <taxon>Nitrobacteraceae</taxon>
        <taxon>Tardiphaga</taxon>
    </lineage>
</organism>
<accession>A0A161QXE9</accession>
<feature type="compositionally biased region" description="Basic and acidic residues" evidence="1">
    <location>
        <begin position="62"/>
        <end position="94"/>
    </location>
</feature>